<keyword evidence="1" id="KW-1133">Transmembrane helix</keyword>
<dbReference type="EMBL" id="CP073084">
    <property type="protein sequence ID" value="QUE54330.1"/>
    <property type="molecule type" value="Genomic_DNA"/>
</dbReference>
<dbReference type="SUPFAM" id="SSF54403">
    <property type="entry name" value="Cystatin/monellin"/>
    <property type="match status" value="2"/>
</dbReference>
<protein>
    <submittedName>
        <fullName evidence="3">DUF5590 domain-containing protein</fullName>
    </submittedName>
</protein>
<keyword evidence="4" id="KW-1185">Reference proteome</keyword>
<reference evidence="3 4" key="1">
    <citation type="submission" date="2021-04" db="EMBL/GenBank/DDBJ databases">
        <title>Complete genome sequence of a novel Streptococcus species.</title>
        <authorList>
            <person name="Teng J.L.L."/>
        </authorList>
    </citation>
    <scope>NUCLEOTIDE SEQUENCE [LARGE SCALE GENOMIC DNA]</scope>
    <source>
        <strain evidence="3 4">HKU75</strain>
    </source>
</reference>
<accession>A0ABX7YKU3</accession>
<keyword evidence="1" id="KW-0472">Membrane</keyword>
<dbReference type="InterPro" id="IPR041401">
    <property type="entry name" value="TseB-like_dom"/>
</dbReference>
<dbReference type="InterPro" id="IPR046350">
    <property type="entry name" value="Cystatin_sf"/>
</dbReference>
<feature type="domain" description="Cell wall elongation regulator TseB-like" evidence="2">
    <location>
        <begin position="51"/>
        <end position="95"/>
    </location>
</feature>
<proteinExistence type="predicted"/>
<gene>
    <name evidence="3" type="ORF">INT76_00075</name>
</gene>
<name>A0ABX7YKU3_9STRE</name>
<sequence>MAKMRQRTQKQIITTGKQYVLGLFVLLSVLTFSILYALEVSGRPFAEAKEKAVELASQYAGLTSATQVAIYNGAATYYSVVGKTDAGEELLVLIPEEGQDILVYPLAAGLSQEEAEAVAQENGAESIDRAILGYADGKPIWEIKSKTAYYLIEFETGDLLKKEGI</sequence>
<dbReference type="Gene3D" id="3.10.450.40">
    <property type="match status" value="2"/>
</dbReference>
<evidence type="ECO:0000259" key="2">
    <source>
        <dbReference type="Pfam" id="PF17881"/>
    </source>
</evidence>
<evidence type="ECO:0000256" key="1">
    <source>
        <dbReference type="SAM" id="Phobius"/>
    </source>
</evidence>
<feature type="transmembrane region" description="Helical" evidence="1">
    <location>
        <begin position="20"/>
        <end position="38"/>
    </location>
</feature>
<keyword evidence="1" id="KW-0812">Transmembrane</keyword>
<dbReference type="Pfam" id="PF17881">
    <property type="entry name" value="TseB"/>
    <property type="match status" value="1"/>
</dbReference>
<evidence type="ECO:0000313" key="3">
    <source>
        <dbReference type="EMBL" id="QUE54330.1"/>
    </source>
</evidence>
<organism evidence="3 4">
    <name type="scientific">Streptococcus oriscaviae</name>
    <dbReference type="NCBI Taxonomy" id="2781599"/>
    <lineage>
        <taxon>Bacteria</taxon>
        <taxon>Bacillati</taxon>
        <taxon>Bacillota</taxon>
        <taxon>Bacilli</taxon>
        <taxon>Lactobacillales</taxon>
        <taxon>Streptococcaceae</taxon>
        <taxon>Streptococcus</taxon>
    </lineage>
</organism>
<dbReference type="RefSeq" id="WP_212570836.1">
    <property type="nucleotide sequence ID" value="NZ_CP073084.1"/>
</dbReference>
<dbReference type="Proteomes" id="UP000677616">
    <property type="component" value="Chromosome"/>
</dbReference>
<evidence type="ECO:0000313" key="4">
    <source>
        <dbReference type="Proteomes" id="UP000677616"/>
    </source>
</evidence>